<evidence type="ECO:0000256" key="3">
    <source>
        <dbReference type="ARBA" id="ARBA00022692"/>
    </source>
</evidence>
<evidence type="ECO:0000313" key="8">
    <source>
        <dbReference type="EMBL" id="MCH6169868.1"/>
    </source>
</evidence>
<evidence type="ECO:0000259" key="7">
    <source>
        <dbReference type="Pfam" id="PF00482"/>
    </source>
</evidence>
<keyword evidence="4 6" id="KW-1133">Transmembrane helix</keyword>
<dbReference type="InterPro" id="IPR018076">
    <property type="entry name" value="T2SS_GspF_dom"/>
</dbReference>
<organism evidence="8 9">
    <name type="scientific">Pseudonocardia alaniniphila</name>
    <dbReference type="NCBI Taxonomy" id="75291"/>
    <lineage>
        <taxon>Bacteria</taxon>
        <taxon>Bacillati</taxon>
        <taxon>Actinomycetota</taxon>
        <taxon>Actinomycetes</taxon>
        <taxon>Pseudonocardiales</taxon>
        <taxon>Pseudonocardiaceae</taxon>
        <taxon>Pseudonocardia</taxon>
    </lineage>
</organism>
<feature type="transmembrane region" description="Helical" evidence="6">
    <location>
        <begin position="56"/>
        <end position="86"/>
    </location>
</feature>
<dbReference type="PANTHER" id="PTHR35007">
    <property type="entry name" value="INTEGRAL MEMBRANE PROTEIN-RELATED"/>
    <property type="match status" value="1"/>
</dbReference>
<accession>A0ABS9TN90</accession>
<dbReference type="RefSeq" id="WP_241040526.1">
    <property type="nucleotide sequence ID" value="NZ_BAAAJF010000014.1"/>
</dbReference>
<comment type="caution">
    <text evidence="8">The sequence shown here is derived from an EMBL/GenBank/DDBJ whole genome shotgun (WGS) entry which is preliminary data.</text>
</comment>
<feature type="transmembrane region" description="Helical" evidence="6">
    <location>
        <begin position="218"/>
        <end position="242"/>
    </location>
</feature>
<reference evidence="8 9" key="1">
    <citation type="submission" date="2022-03" db="EMBL/GenBank/DDBJ databases">
        <title>Pseudonocardia alaer sp. nov., a novel actinomycete isolated from reed forest soil.</title>
        <authorList>
            <person name="Wang L."/>
        </authorList>
    </citation>
    <scope>NUCLEOTIDE SEQUENCE [LARGE SCALE GENOMIC DNA]</scope>
    <source>
        <strain evidence="8 9">Y-16303</strain>
    </source>
</reference>
<dbReference type="Pfam" id="PF00482">
    <property type="entry name" value="T2SSF"/>
    <property type="match status" value="1"/>
</dbReference>
<keyword evidence="9" id="KW-1185">Reference proteome</keyword>
<keyword evidence="3 6" id="KW-0812">Transmembrane</keyword>
<protein>
    <submittedName>
        <fullName evidence="8">Type II secretion system F family protein</fullName>
    </submittedName>
</protein>
<evidence type="ECO:0000256" key="5">
    <source>
        <dbReference type="ARBA" id="ARBA00023136"/>
    </source>
</evidence>
<gene>
    <name evidence="8" type="ORF">MMF94_29570</name>
</gene>
<sequence length="252" mass="24282">MSPSISPVPGTTAAALAVLAAALLVAAGPSSSGRLRALQADPPPPVDAVAQPPLRGSWLAVGAAAAGLLGWAVAGATAGAVLGIAAGTAGAVFARRAAARAGPGTEPDGDIAGGWELLAVCLEAGLPVSVAVSAAAEPLGGSTGVQLRRVSGLLELGADPVDAWLAAEDVPALATFARAAGRSAATGAALAQVARAEGGRLRADLLDSAQARAERAGVLITGPLGLCFLPAFLVLGIAPVVIGLAGEALAQW</sequence>
<dbReference type="Proteomes" id="UP001299970">
    <property type="component" value="Unassembled WGS sequence"/>
</dbReference>
<evidence type="ECO:0000256" key="1">
    <source>
        <dbReference type="ARBA" id="ARBA00004651"/>
    </source>
</evidence>
<keyword evidence="5 6" id="KW-0472">Membrane</keyword>
<dbReference type="EMBL" id="JAKXMK010000028">
    <property type="protein sequence ID" value="MCH6169868.1"/>
    <property type="molecule type" value="Genomic_DNA"/>
</dbReference>
<keyword evidence="2" id="KW-1003">Cell membrane</keyword>
<comment type="subcellular location">
    <subcellularLocation>
        <location evidence="1">Cell membrane</location>
        <topology evidence="1">Multi-pass membrane protein</topology>
    </subcellularLocation>
</comment>
<name>A0ABS9TN90_9PSEU</name>
<evidence type="ECO:0000256" key="2">
    <source>
        <dbReference type="ARBA" id="ARBA00022475"/>
    </source>
</evidence>
<evidence type="ECO:0000256" key="4">
    <source>
        <dbReference type="ARBA" id="ARBA00022989"/>
    </source>
</evidence>
<proteinExistence type="predicted"/>
<evidence type="ECO:0000313" key="9">
    <source>
        <dbReference type="Proteomes" id="UP001299970"/>
    </source>
</evidence>
<evidence type="ECO:0000256" key="6">
    <source>
        <dbReference type="SAM" id="Phobius"/>
    </source>
</evidence>
<dbReference type="PANTHER" id="PTHR35007:SF3">
    <property type="entry name" value="POSSIBLE CONSERVED ALANINE RICH MEMBRANE PROTEIN"/>
    <property type="match status" value="1"/>
</dbReference>
<feature type="domain" description="Type II secretion system protein GspF" evidence="7">
    <location>
        <begin position="117"/>
        <end position="236"/>
    </location>
</feature>